<feature type="domain" description="Solute-binding protein family 5" evidence="8">
    <location>
        <begin position="93"/>
        <end position="478"/>
    </location>
</feature>
<feature type="chain" id="PRO_5038649257" evidence="7">
    <location>
        <begin position="25"/>
        <end position="559"/>
    </location>
</feature>
<evidence type="ECO:0000256" key="3">
    <source>
        <dbReference type="ARBA" id="ARBA00022448"/>
    </source>
</evidence>
<evidence type="ECO:0000256" key="4">
    <source>
        <dbReference type="ARBA" id="ARBA00022729"/>
    </source>
</evidence>
<dbReference type="Gene3D" id="3.90.76.10">
    <property type="entry name" value="Dipeptide-binding Protein, Domain 1"/>
    <property type="match status" value="1"/>
</dbReference>
<protein>
    <submittedName>
        <fullName evidence="9">Oligopeptide transport system substrate-binding protein</fullName>
    </submittedName>
</protein>
<evidence type="ECO:0000256" key="2">
    <source>
        <dbReference type="ARBA" id="ARBA00005695"/>
    </source>
</evidence>
<dbReference type="InterPro" id="IPR000914">
    <property type="entry name" value="SBP_5_dom"/>
</dbReference>
<dbReference type="FunFam" id="3.90.76.10:FF:000001">
    <property type="entry name" value="Oligopeptide ABC transporter substrate-binding protein"/>
    <property type="match status" value="1"/>
</dbReference>
<evidence type="ECO:0000256" key="6">
    <source>
        <dbReference type="SAM" id="MobiDB-lite"/>
    </source>
</evidence>
<feature type="compositionally biased region" description="Basic and acidic residues" evidence="6">
    <location>
        <begin position="27"/>
        <end position="43"/>
    </location>
</feature>
<proteinExistence type="inferred from homology"/>
<reference evidence="9" key="1">
    <citation type="submission" date="2020-10" db="EMBL/GenBank/DDBJ databases">
        <title>Genomic Encyclopedia of Type Strains, Phase IV (KMG-IV): sequencing the most valuable type-strain genomes for metagenomic binning, comparative biology and taxonomic classification.</title>
        <authorList>
            <person name="Goeker M."/>
        </authorList>
    </citation>
    <scope>NUCLEOTIDE SEQUENCE</scope>
    <source>
        <strain evidence="9">DSM 13886</strain>
    </source>
</reference>
<comment type="similarity">
    <text evidence="2">Belongs to the bacterial solute-binding protein 5 family.</text>
</comment>
<dbReference type="InterPro" id="IPR023765">
    <property type="entry name" value="SBP_5_CS"/>
</dbReference>
<dbReference type="GO" id="GO:0015833">
    <property type="term" value="P:peptide transport"/>
    <property type="evidence" value="ECO:0007669"/>
    <property type="project" value="UniProtKB-KW"/>
</dbReference>
<dbReference type="SUPFAM" id="SSF53850">
    <property type="entry name" value="Periplasmic binding protein-like II"/>
    <property type="match status" value="1"/>
</dbReference>
<keyword evidence="3" id="KW-0813">Transport</keyword>
<comment type="subcellular location">
    <subcellularLocation>
        <location evidence="1">Cell membrane</location>
        <topology evidence="1">Lipid-anchor</topology>
    </subcellularLocation>
</comment>
<comment type="caution">
    <text evidence="9">The sequence shown here is derived from an EMBL/GenBank/DDBJ whole genome shotgun (WGS) entry which is preliminary data.</text>
</comment>
<name>A0A927MFU3_9BACL</name>
<evidence type="ECO:0000256" key="7">
    <source>
        <dbReference type="SAM" id="SignalP"/>
    </source>
</evidence>
<dbReference type="GO" id="GO:0043190">
    <property type="term" value="C:ATP-binding cassette (ABC) transporter complex"/>
    <property type="evidence" value="ECO:0007669"/>
    <property type="project" value="InterPro"/>
</dbReference>
<evidence type="ECO:0000256" key="1">
    <source>
        <dbReference type="ARBA" id="ARBA00004193"/>
    </source>
</evidence>
<keyword evidence="4 7" id="KW-0732">Signal</keyword>
<dbReference type="CDD" id="cd08504">
    <property type="entry name" value="PBP2_OppA"/>
    <property type="match status" value="1"/>
</dbReference>
<dbReference type="FunFam" id="3.10.105.10:FF:000001">
    <property type="entry name" value="Oligopeptide ABC transporter, oligopeptide-binding protein"/>
    <property type="match status" value="1"/>
</dbReference>
<sequence>MNKSRGFVLFFVLLLAFLVVGCSAADSGKEGKKDVDKVPDAKDTPGSSDSQKIVYVLNNEADKLDPGLTAETYAAPILSNAFEGLVQMDENYEPQEGVAKSWDVSKDGLVYTFNIREDAKWSDGTPLNANDFLYSWTRVMTAATASDYSFMMYPYIKNGEKFYNGEVDVDQLGVKVVNDTTLEVTLESPVPYMMQMFAFSSYFPVQKSAVDKDPDAWHRNPETFISNGPFKVKELKFGESYTLVKNENYWGKDDVKLEEIKFSIVPELATGLTAMESNNVDGINGVPTAEIARLKANDDRFIVLPALGTTYFLLNNKVKPLDDEKVRKALALAINRKEIVENVTQGGQEPAFALIPGGMILEGQDFREAGGTYGLTETGDIEEAKKLLAEAGYPDGQGFPKLTLKYYSNDTAKKVTEALQQMWKKNLNIDLELKSAEWKVYRKEVEVHDYDIGNMGWGGDYAHPMTFFDVFASNSPNNMTNWTSEEYDKHLELAKRELDPSKSIEAMHNAEDILMNEMRILPIYHSTNVMMMAEHVKGWKRSILGNIYFRDAYVEGRGE</sequence>
<dbReference type="Pfam" id="PF00496">
    <property type="entry name" value="SBP_bac_5"/>
    <property type="match status" value="1"/>
</dbReference>
<dbReference type="PIRSF" id="PIRSF002741">
    <property type="entry name" value="MppA"/>
    <property type="match status" value="1"/>
</dbReference>
<dbReference type="InterPro" id="IPR039424">
    <property type="entry name" value="SBP_5"/>
</dbReference>
<evidence type="ECO:0000256" key="5">
    <source>
        <dbReference type="ARBA" id="ARBA00022856"/>
    </source>
</evidence>
<keyword evidence="5" id="KW-0571">Peptide transport</keyword>
<dbReference type="PANTHER" id="PTHR30290">
    <property type="entry name" value="PERIPLASMIC BINDING COMPONENT OF ABC TRANSPORTER"/>
    <property type="match status" value="1"/>
</dbReference>
<evidence type="ECO:0000259" key="8">
    <source>
        <dbReference type="Pfam" id="PF00496"/>
    </source>
</evidence>
<keyword evidence="10" id="KW-1185">Reference proteome</keyword>
<organism evidence="9 10">
    <name type="scientific">Sporosarcina limicola</name>
    <dbReference type="NCBI Taxonomy" id="34101"/>
    <lineage>
        <taxon>Bacteria</taxon>
        <taxon>Bacillati</taxon>
        <taxon>Bacillota</taxon>
        <taxon>Bacilli</taxon>
        <taxon>Bacillales</taxon>
        <taxon>Caryophanaceae</taxon>
        <taxon>Sporosarcina</taxon>
    </lineage>
</organism>
<dbReference type="Proteomes" id="UP000658225">
    <property type="component" value="Unassembled WGS sequence"/>
</dbReference>
<dbReference type="Gene3D" id="3.40.190.10">
    <property type="entry name" value="Periplasmic binding protein-like II"/>
    <property type="match status" value="1"/>
</dbReference>
<evidence type="ECO:0000313" key="9">
    <source>
        <dbReference type="EMBL" id="MBE1552966.1"/>
    </source>
</evidence>
<feature type="signal peptide" evidence="7">
    <location>
        <begin position="1"/>
        <end position="24"/>
    </location>
</feature>
<keyword evidence="5" id="KW-0653">Protein transport</keyword>
<dbReference type="AlphaFoldDB" id="A0A927MFU3"/>
<dbReference type="Gene3D" id="3.10.105.10">
    <property type="entry name" value="Dipeptide-binding Protein, Domain 3"/>
    <property type="match status" value="1"/>
</dbReference>
<gene>
    <name evidence="9" type="ORF">H4683_000035</name>
</gene>
<evidence type="ECO:0000313" key="10">
    <source>
        <dbReference type="Proteomes" id="UP000658225"/>
    </source>
</evidence>
<dbReference type="EMBL" id="JADBEL010000001">
    <property type="protein sequence ID" value="MBE1552966.1"/>
    <property type="molecule type" value="Genomic_DNA"/>
</dbReference>
<dbReference type="PANTHER" id="PTHR30290:SF79">
    <property type="entry name" value="DIPEPTIDE-BINDING PROTEIN DPPE"/>
    <property type="match status" value="1"/>
</dbReference>
<dbReference type="PROSITE" id="PS51257">
    <property type="entry name" value="PROKAR_LIPOPROTEIN"/>
    <property type="match status" value="1"/>
</dbReference>
<dbReference type="GO" id="GO:0030288">
    <property type="term" value="C:outer membrane-bounded periplasmic space"/>
    <property type="evidence" value="ECO:0007669"/>
    <property type="project" value="UniProtKB-ARBA"/>
</dbReference>
<dbReference type="InterPro" id="IPR030678">
    <property type="entry name" value="Peptide/Ni-bd"/>
</dbReference>
<feature type="region of interest" description="Disordered" evidence="6">
    <location>
        <begin position="26"/>
        <end position="49"/>
    </location>
</feature>
<accession>A0A927MFU3</accession>
<dbReference type="GO" id="GO:1904680">
    <property type="term" value="F:peptide transmembrane transporter activity"/>
    <property type="evidence" value="ECO:0007669"/>
    <property type="project" value="TreeGrafter"/>
</dbReference>
<dbReference type="PROSITE" id="PS01040">
    <property type="entry name" value="SBP_BACTERIAL_5"/>
    <property type="match status" value="1"/>
</dbReference>
<dbReference type="RefSeq" id="WP_192596812.1">
    <property type="nucleotide sequence ID" value="NZ_JADBEL010000001.1"/>
</dbReference>